<sequence length="178" mass="20144">MNAQLKKALQFGLISGLVIIISWWITQLIFAPAEGEPYDFSQGEFLGYLTMIVALSAVFLGIKNYRDTTLAGVISFKKAFFMGLYIVLVASGIYVVGWMVYYPNFMPDFMDQYSAYQMQEYAKEGMSAAEIAVKQQEMKEWMELYENPLVMAGFTFLEIFPVGLLISAISAVILKKKK</sequence>
<name>A0ABW7NF46_9BACT</name>
<feature type="transmembrane region" description="Helical" evidence="1">
    <location>
        <begin position="45"/>
        <end position="62"/>
    </location>
</feature>
<dbReference type="RefSeq" id="WP_395419426.1">
    <property type="nucleotide sequence ID" value="NZ_JBIPKE010000020.1"/>
</dbReference>
<dbReference type="InterPro" id="IPR025250">
    <property type="entry name" value="DUF4199"/>
</dbReference>
<feature type="transmembrane region" description="Helical" evidence="1">
    <location>
        <begin position="149"/>
        <end position="174"/>
    </location>
</feature>
<keyword evidence="1" id="KW-1133">Transmembrane helix</keyword>
<comment type="caution">
    <text evidence="2">The sequence shown here is derived from an EMBL/GenBank/DDBJ whole genome shotgun (WGS) entry which is preliminary data.</text>
</comment>
<reference evidence="2 3" key="1">
    <citation type="journal article" date="2013" name="Int. J. Syst. Evol. Microbiol.">
        <title>Marinoscillum luteum sp. nov., isolated from marine sediment.</title>
        <authorList>
            <person name="Cha I.T."/>
            <person name="Park S.J."/>
            <person name="Kim S.J."/>
            <person name="Kim J.G."/>
            <person name="Jung M.Y."/>
            <person name="Shin K.S."/>
            <person name="Kwon K.K."/>
            <person name="Yang S.H."/>
            <person name="Seo Y.S."/>
            <person name="Rhee S.K."/>
        </authorList>
    </citation>
    <scope>NUCLEOTIDE SEQUENCE [LARGE SCALE GENOMIC DNA]</scope>
    <source>
        <strain evidence="2 3">KCTC 23939</strain>
    </source>
</reference>
<gene>
    <name evidence="2" type="ORF">ACHKAR_21060</name>
</gene>
<evidence type="ECO:0000313" key="2">
    <source>
        <dbReference type="EMBL" id="MFH6985957.1"/>
    </source>
</evidence>
<dbReference type="Pfam" id="PF13858">
    <property type="entry name" value="DUF4199"/>
    <property type="match status" value="1"/>
</dbReference>
<proteinExistence type="predicted"/>
<dbReference type="EMBL" id="JBIPKE010000020">
    <property type="protein sequence ID" value="MFH6985957.1"/>
    <property type="molecule type" value="Genomic_DNA"/>
</dbReference>
<feature type="transmembrane region" description="Helical" evidence="1">
    <location>
        <begin position="12"/>
        <end position="33"/>
    </location>
</feature>
<keyword evidence="1" id="KW-0812">Transmembrane</keyword>
<organism evidence="2 3">
    <name type="scientific">Marinoscillum luteum</name>
    <dbReference type="NCBI Taxonomy" id="861051"/>
    <lineage>
        <taxon>Bacteria</taxon>
        <taxon>Pseudomonadati</taxon>
        <taxon>Bacteroidota</taxon>
        <taxon>Cytophagia</taxon>
        <taxon>Cytophagales</taxon>
        <taxon>Reichenbachiellaceae</taxon>
        <taxon>Marinoscillum</taxon>
    </lineage>
</organism>
<dbReference type="Proteomes" id="UP001610063">
    <property type="component" value="Unassembled WGS sequence"/>
</dbReference>
<keyword evidence="3" id="KW-1185">Reference proteome</keyword>
<feature type="transmembrane region" description="Helical" evidence="1">
    <location>
        <begin position="82"/>
        <end position="101"/>
    </location>
</feature>
<protein>
    <submittedName>
        <fullName evidence="2">DUF4199 domain-containing protein</fullName>
    </submittedName>
</protein>
<accession>A0ABW7NF46</accession>
<keyword evidence="1" id="KW-0472">Membrane</keyword>
<evidence type="ECO:0000256" key="1">
    <source>
        <dbReference type="SAM" id="Phobius"/>
    </source>
</evidence>
<evidence type="ECO:0000313" key="3">
    <source>
        <dbReference type="Proteomes" id="UP001610063"/>
    </source>
</evidence>